<dbReference type="EMBL" id="JBHSDK010000021">
    <property type="protein sequence ID" value="MFC4336532.1"/>
    <property type="molecule type" value="Genomic_DNA"/>
</dbReference>
<protein>
    <submittedName>
        <fullName evidence="3">Uncharacterized protein</fullName>
    </submittedName>
</protein>
<dbReference type="Proteomes" id="UP001595823">
    <property type="component" value="Unassembled WGS sequence"/>
</dbReference>
<proteinExistence type="predicted"/>
<evidence type="ECO:0000313" key="3">
    <source>
        <dbReference type="EMBL" id="MFC4336532.1"/>
    </source>
</evidence>
<sequence length="79" mass="8403">MKEEMPAEIRDALSLEQQETTGHERPDELPSVVGDEADAQSGAIGNTWVLFGVFVLVAIGVVLLLIFASSGDASESMLL</sequence>
<dbReference type="RefSeq" id="WP_380622567.1">
    <property type="nucleotide sequence ID" value="NZ_JBHSDK010000021.1"/>
</dbReference>
<evidence type="ECO:0000313" key="4">
    <source>
        <dbReference type="Proteomes" id="UP001595823"/>
    </source>
</evidence>
<keyword evidence="2" id="KW-1133">Transmembrane helix</keyword>
<organism evidence="3 4">
    <name type="scientific">Salininema proteolyticum</name>
    <dbReference type="NCBI Taxonomy" id="1607685"/>
    <lineage>
        <taxon>Bacteria</taxon>
        <taxon>Bacillati</taxon>
        <taxon>Actinomycetota</taxon>
        <taxon>Actinomycetes</taxon>
        <taxon>Glycomycetales</taxon>
        <taxon>Glycomycetaceae</taxon>
        <taxon>Salininema</taxon>
    </lineage>
</organism>
<feature type="compositionally biased region" description="Basic and acidic residues" evidence="1">
    <location>
        <begin position="1"/>
        <end position="13"/>
    </location>
</feature>
<name>A0ABV8U115_9ACTN</name>
<keyword evidence="4" id="KW-1185">Reference proteome</keyword>
<feature type="region of interest" description="Disordered" evidence="1">
    <location>
        <begin position="1"/>
        <end position="34"/>
    </location>
</feature>
<feature type="transmembrane region" description="Helical" evidence="2">
    <location>
        <begin position="48"/>
        <end position="68"/>
    </location>
</feature>
<keyword evidence="2" id="KW-0812">Transmembrane</keyword>
<keyword evidence="2" id="KW-0472">Membrane</keyword>
<reference evidence="4" key="1">
    <citation type="journal article" date="2019" name="Int. J. Syst. Evol. Microbiol.">
        <title>The Global Catalogue of Microorganisms (GCM) 10K type strain sequencing project: providing services to taxonomists for standard genome sequencing and annotation.</title>
        <authorList>
            <consortium name="The Broad Institute Genomics Platform"/>
            <consortium name="The Broad Institute Genome Sequencing Center for Infectious Disease"/>
            <person name="Wu L."/>
            <person name="Ma J."/>
        </authorList>
    </citation>
    <scope>NUCLEOTIDE SEQUENCE [LARGE SCALE GENOMIC DNA]</scope>
    <source>
        <strain evidence="4">IBRC-M 10908</strain>
    </source>
</reference>
<evidence type="ECO:0000256" key="1">
    <source>
        <dbReference type="SAM" id="MobiDB-lite"/>
    </source>
</evidence>
<accession>A0ABV8U115</accession>
<evidence type="ECO:0000256" key="2">
    <source>
        <dbReference type="SAM" id="Phobius"/>
    </source>
</evidence>
<gene>
    <name evidence="3" type="ORF">ACFPET_15115</name>
</gene>
<comment type="caution">
    <text evidence="3">The sequence shown here is derived from an EMBL/GenBank/DDBJ whole genome shotgun (WGS) entry which is preliminary data.</text>
</comment>